<comment type="caution">
    <text evidence="5">The sequence shown here is derived from an EMBL/GenBank/DDBJ whole genome shotgun (WGS) entry which is preliminary data.</text>
</comment>
<evidence type="ECO:0000313" key="6">
    <source>
        <dbReference type="Proteomes" id="UP000521748"/>
    </source>
</evidence>
<reference evidence="5 6" key="1">
    <citation type="submission" date="2020-07" db="EMBL/GenBank/DDBJ databases">
        <title>Sequencing the genomes of 1000 actinobacteria strains.</title>
        <authorList>
            <person name="Klenk H.-P."/>
        </authorList>
    </citation>
    <scope>NUCLEOTIDE SEQUENCE [LARGE SCALE GENOMIC DNA]</scope>
    <source>
        <strain evidence="5 6">DSM 102047</strain>
    </source>
</reference>
<protein>
    <recommendedName>
        <fullName evidence="1">D-inositol 3-phosphate glycosyltransferase</fullName>
    </recommendedName>
</protein>
<dbReference type="Pfam" id="PF13692">
    <property type="entry name" value="Glyco_trans_1_4"/>
    <property type="match status" value="1"/>
</dbReference>
<organism evidence="5 6">
    <name type="scientific">Psychromicrobium silvestre</name>
    <dbReference type="NCBI Taxonomy" id="1645614"/>
    <lineage>
        <taxon>Bacteria</taxon>
        <taxon>Bacillati</taxon>
        <taxon>Actinomycetota</taxon>
        <taxon>Actinomycetes</taxon>
        <taxon>Micrococcales</taxon>
        <taxon>Micrococcaceae</taxon>
        <taxon>Psychromicrobium</taxon>
    </lineage>
</organism>
<gene>
    <name evidence="5" type="ORF">FHU41_002475</name>
</gene>
<dbReference type="AlphaFoldDB" id="A0A7Y9LVD4"/>
<name>A0A7Y9LVD4_9MICC</name>
<evidence type="ECO:0000259" key="4">
    <source>
        <dbReference type="Pfam" id="PF13579"/>
    </source>
</evidence>
<keyword evidence="6" id="KW-1185">Reference proteome</keyword>
<keyword evidence="2" id="KW-0328">Glycosyltransferase</keyword>
<dbReference type="PANTHER" id="PTHR45947:SF3">
    <property type="entry name" value="SULFOQUINOVOSYL TRANSFERASE SQD2"/>
    <property type="match status" value="1"/>
</dbReference>
<dbReference type="Gene3D" id="3.40.50.2000">
    <property type="entry name" value="Glycogen Phosphorylase B"/>
    <property type="match status" value="2"/>
</dbReference>
<proteinExistence type="predicted"/>
<evidence type="ECO:0000256" key="3">
    <source>
        <dbReference type="ARBA" id="ARBA00022679"/>
    </source>
</evidence>
<feature type="domain" description="Glycosyltransferase subfamily 4-like N-terminal" evidence="4">
    <location>
        <begin position="66"/>
        <end position="173"/>
    </location>
</feature>
<dbReference type="GO" id="GO:0016757">
    <property type="term" value="F:glycosyltransferase activity"/>
    <property type="evidence" value="ECO:0007669"/>
    <property type="project" value="UniProtKB-KW"/>
</dbReference>
<dbReference type="CDD" id="cd03801">
    <property type="entry name" value="GT4_PimA-like"/>
    <property type="match status" value="1"/>
</dbReference>
<dbReference type="Proteomes" id="UP000521748">
    <property type="component" value="Unassembled WGS sequence"/>
</dbReference>
<dbReference type="Pfam" id="PF13579">
    <property type="entry name" value="Glyco_trans_4_4"/>
    <property type="match status" value="1"/>
</dbReference>
<dbReference type="EMBL" id="JACBYQ010000002">
    <property type="protein sequence ID" value="NYE96225.1"/>
    <property type="molecule type" value="Genomic_DNA"/>
</dbReference>
<dbReference type="PANTHER" id="PTHR45947">
    <property type="entry name" value="SULFOQUINOVOSYL TRANSFERASE SQD2"/>
    <property type="match status" value="1"/>
</dbReference>
<dbReference type="RefSeq" id="WP_179389911.1">
    <property type="nucleotide sequence ID" value="NZ_JACBYQ010000002.1"/>
</dbReference>
<dbReference type="InterPro" id="IPR050194">
    <property type="entry name" value="Glycosyltransferase_grp1"/>
</dbReference>
<evidence type="ECO:0000256" key="1">
    <source>
        <dbReference type="ARBA" id="ARBA00021292"/>
    </source>
</evidence>
<keyword evidence="3 5" id="KW-0808">Transferase</keyword>
<accession>A0A7Y9LVD4</accession>
<evidence type="ECO:0000256" key="2">
    <source>
        <dbReference type="ARBA" id="ARBA00022676"/>
    </source>
</evidence>
<evidence type="ECO:0000313" key="5">
    <source>
        <dbReference type="EMBL" id="NYE96225.1"/>
    </source>
</evidence>
<sequence>MVRSEQDSPRRILHITEAMGAGVSTALFDYVHNTSEFEHHLLYVPRDETEALGTAWSAAFESVGQLPAGHRQRIQAVAERVRQLRPDVVHAHSSYAGFYSRLAVSKSRTLKQVYTPHCYAFERQDLAAPLRLALRAIEWGLAFNTTVIAACSPREARLSRHWPGSPQLSYIPNAAIEIGTADTAPDSVSVHTETLAVAGAGRLGPQKDPEFFLASIEALRERGYQVKASWLGGGDQSSTTKLEEAGIEVTGWIPRAELLQRLAAQDIYLHTAAWEGFPLAILEAAALRVATVVRDIPAFTGIDLPLRIKAPKELPALWDSLRDPFYRAEAVADSRAALSGNNAEAQREALLKVYRNHTKKTVQSGNLGARV</sequence>
<dbReference type="GO" id="GO:1901137">
    <property type="term" value="P:carbohydrate derivative biosynthetic process"/>
    <property type="evidence" value="ECO:0007669"/>
    <property type="project" value="UniProtKB-ARBA"/>
</dbReference>
<dbReference type="SUPFAM" id="SSF53756">
    <property type="entry name" value="UDP-Glycosyltransferase/glycogen phosphorylase"/>
    <property type="match status" value="1"/>
</dbReference>
<dbReference type="InterPro" id="IPR028098">
    <property type="entry name" value="Glyco_trans_4-like_N"/>
</dbReference>